<dbReference type="CDD" id="cd04590">
    <property type="entry name" value="CBS_pair_CorC_HlyC_assoc"/>
    <property type="match status" value="1"/>
</dbReference>
<dbReference type="SUPFAM" id="SSF56176">
    <property type="entry name" value="FAD-binding/transporter-associated domain-like"/>
    <property type="match status" value="1"/>
</dbReference>
<dbReference type="Gene3D" id="3.10.580.10">
    <property type="entry name" value="CBS-domain"/>
    <property type="match status" value="1"/>
</dbReference>
<dbReference type="Pfam" id="PF00571">
    <property type="entry name" value="CBS"/>
    <property type="match status" value="1"/>
</dbReference>
<feature type="domain" description="CBS" evidence="8">
    <location>
        <begin position="372"/>
        <end position="429"/>
    </location>
</feature>
<dbReference type="InterPro" id="IPR044751">
    <property type="entry name" value="Ion_transp-like_CBS"/>
</dbReference>
<sequence>MEWLADPTAWLGLATLIVLELVLGIDNLVFIAILADKLPPHQRDRARVIGLSLALIMRLGLLASISWMVTLTAPLFEVFDKSFSGRDLIMLFGGVFLLFKATMELHERLEGHVAQNTGSVRHAAFWPIVAQIVVLDAVFSLDAVITAVGMVEELSIMMIAVIFSIGIMIVASKPLTRFVNNHPTVIMLCLGFLMMIGFSLTAEGLGFHIPKGYLYAAIGFSILIELFNQLARARRKRSLQQHRPLRERTAHAVMRLLGGRRVEADDVGEEIADLVEGGEEQVLFDRRERVMISGVLNLAERPVKTVMTVRAKVDTIDLAQPAEAIRTALMHSSYSRLPLIRDGRIEEPLGFVHKKELLKELLAGNQPDLESLARAPLNLLESFSILNALEQMRGQSTHIAFVVNEFGDFTGVLTMTDILESIAGELPDASEVEGPGIVEDEQGFVVSGALNLSQIQARTGFAAKPTEDYQTLAGLVMSLLDRLPMVGDSLVWDNWKMTVVAVEERRVRQVRLTPSAAVDAAGA</sequence>
<feature type="transmembrane region" description="Helical" evidence="7">
    <location>
        <begin position="154"/>
        <end position="172"/>
    </location>
</feature>
<dbReference type="InterPro" id="IPR046342">
    <property type="entry name" value="CBS_dom_sf"/>
</dbReference>
<feature type="transmembrane region" description="Helical" evidence="7">
    <location>
        <begin position="213"/>
        <end position="231"/>
    </location>
</feature>
<evidence type="ECO:0000259" key="8">
    <source>
        <dbReference type="PROSITE" id="PS51371"/>
    </source>
</evidence>
<feature type="domain" description="CBS" evidence="8">
    <location>
        <begin position="307"/>
        <end position="369"/>
    </location>
</feature>
<keyword evidence="7" id="KW-1133">Transmembrane helix</keyword>
<accession>A0A380SXV7</accession>
<evidence type="ECO:0000256" key="3">
    <source>
        <dbReference type="ARBA" id="ARBA00022475"/>
    </source>
</evidence>
<evidence type="ECO:0000256" key="7">
    <source>
        <dbReference type="SAM" id="Phobius"/>
    </source>
</evidence>
<proteinExistence type="inferred from homology"/>
<dbReference type="GO" id="GO:0005886">
    <property type="term" value="C:plasma membrane"/>
    <property type="evidence" value="ECO:0007669"/>
    <property type="project" value="UniProtKB-SubCell"/>
</dbReference>
<name>A0A380SXV7_9PSED</name>
<evidence type="ECO:0000256" key="5">
    <source>
        <dbReference type="ARBA" id="ARBA00023122"/>
    </source>
</evidence>
<dbReference type="PANTHER" id="PTHR22777:SF30">
    <property type="entry name" value="UPF0053 PROTEIN YEGH"/>
    <property type="match status" value="1"/>
</dbReference>
<dbReference type="InterPro" id="IPR005170">
    <property type="entry name" value="Transptr-assoc_dom"/>
</dbReference>
<evidence type="ECO:0000313" key="9">
    <source>
        <dbReference type="EMBL" id="SUQ62822.1"/>
    </source>
</evidence>
<evidence type="ECO:0000256" key="4">
    <source>
        <dbReference type="ARBA" id="ARBA00022737"/>
    </source>
</evidence>
<protein>
    <submittedName>
        <fullName evidence="9">UPF0053 protein</fullName>
    </submittedName>
</protein>
<comment type="subcellular location">
    <subcellularLocation>
        <location evidence="1">Cell membrane</location>
        <topology evidence="1">Multi-pass membrane protein</topology>
    </subcellularLocation>
</comment>
<evidence type="ECO:0000256" key="6">
    <source>
        <dbReference type="PROSITE-ProRule" id="PRU00703"/>
    </source>
</evidence>
<dbReference type="InterPro" id="IPR005496">
    <property type="entry name" value="Integral_membrane_TerC"/>
</dbReference>
<comment type="similarity">
    <text evidence="2">Belongs to the UPF0053 family.</text>
</comment>
<dbReference type="PROSITE" id="PS51371">
    <property type="entry name" value="CBS"/>
    <property type="match status" value="2"/>
</dbReference>
<dbReference type="Pfam" id="PF03471">
    <property type="entry name" value="CorC_HlyC"/>
    <property type="match status" value="1"/>
</dbReference>
<keyword evidence="7" id="KW-0472">Membrane</keyword>
<dbReference type="PANTHER" id="PTHR22777">
    <property type="entry name" value="HEMOLYSIN-RELATED"/>
    <property type="match status" value="1"/>
</dbReference>
<dbReference type="Proteomes" id="UP000255177">
    <property type="component" value="Unassembled WGS sequence"/>
</dbReference>
<dbReference type="InterPro" id="IPR000644">
    <property type="entry name" value="CBS_dom"/>
</dbReference>
<dbReference type="GO" id="GO:0050660">
    <property type="term" value="F:flavin adenine dinucleotide binding"/>
    <property type="evidence" value="ECO:0007669"/>
    <property type="project" value="InterPro"/>
</dbReference>
<feature type="transmembrane region" description="Helical" evidence="7">
    <location>
        <begin position="184"/>
        <end position="207"/>
    </location>
</feature>
<evidence type="ECO:0000256" key="1">
    <source>
        <dbReference type="ARBA" id="ARBA00004651"/>
    </source>
</evidence>
<dbReference type="SMART" id="SM01091">
    <property type="entry name" value="CorC_HlyC"/>
    <property type="match status" value="1"/>
</dbReference>
<feature type="transmembrane region" description="Helical" evidence="7">
    <location>
        <begin position="124"/>
        <end position="148"/>
    </location>
</feature>
<evidence type="ECO:0000256" key="2">
    <source>
        <dbReference type="ARBA" id="ARBA00006337"/>
    </source>
</evidence>
<dbReference type="InterPro" id="IPR016169">
    <property type="entry name" value="FAD-bd_PCMH_sub2"/>
</dbReference>
<reference evidence="10" key="1">
    <citation type="submission" date="2018-07" db="EMBL/GenBank/DDBJ databases">
        <authorList>
            <person name="Blom J."/>
        </authorList>
    </citation>
    <scope>NUCLEOTIDE SEQUENCE [LARGE SCALE GENOMIC DNA]</scope>
    <source>
        <strain evidence="10">CCOS 864</strain>
    </source>
</reference>
<feature type="transmembrane region" description="Helical" evidence="7">
    <location>
        <begin position="88"/>
        <end position="103"/>
    </location>
</feature>
<dbReference type="Gene3D" id="3.30.465.10">
    <property type="match status" value="1"/>
</dbReference>
<keyword evidence="3" id="KW-1003">Cell membrane</keyword>
<keyword evidence="5 6" id="KW-0129">CBS domain</keyword>
<dbReference type="SUPFAM" id="SSF54631">
    <property type="entry name" value="CBS-domain pair"/>
    <property type="match status" value="1"/>
</dbReference>
<dbReference type="EMBL" id="UIDD01000007">
    <property type="protein sequence ID" value="SUQ62822.1"/>
    <property type="molecule type" value="Genomic_DNA"/>
</dbReference>
<dbReference type="InterPro" id="IPR036318">
    <property type="entry name" value="FAD-bd_PCMH-like_sf"/>
</dbReference>
<keyword evidence="10" id="KW-1185">Reference proteome</keyword>
<feature type="transmembrane region" description="Helical" evidence="7">
    <location>
        <begin position="46"/>
        <end position="68"/>
    </location>
</feature>
<dbReference type="Pfam" id="PF03741">
    <property type="entry name" value="TerC"/>
    <property type="match status" value="1"/>
</dbReference>
<gene>
    <name evidence="9" type="primary">yegH</name>
    <name evidence="9" type="ORF">CCOS864_02271</name>
</gene>
<keyword evidence="7" id="KW-0812">Transmembrane</keyword>
<feature type="transmembrane region" description="Helical" evidence="7">
    <location>
        <begin position="12"/>
        <end position="34"/>
    </location>
</feature>
<dbReference type="AlphaFoldDB" id="A0A380SXV7"/>
<keyword evidence="4" id="KW-0677">Repeat</keyword>
<dbReference type="RefSeq" id="WP_115086418.1">
    <property type="nucleotide sequence ID" value="NZ_CBCSFG010000019.1"/>
</dbReference>
<organism evidence="9 10">
    <name type="scientific">Pseudomonas wadenswilerensis</name>
    <dbReference type="NCBI Taxonomy" id="1785161"/>
    <lineage>
        <taxon>Bacteria</taxon>
        <taxon>Pseudomonadati</taxon>
        <taxon>Pseudomonadota</taxon>
        <taxon>Gammaproteobacteria</taxon>
        <taxon>Pseudomonadales</taxon>
        <taxon>Pseudomonadaceae</taxon>
        <taxon>Pseudomonas</taxon>
    </lineage>
</organism>
<evidence type="ECO:0000313" key="10">
    <source>
        <dbReference type="Proteomes" id="UP000255177"/>
    </source>
</evidence>